<dbReference type="InterPro" id="IPR023798">
    <property type="entry name" value="Ribosomal_uS7_dom"/>
</dbReference>
<dbReference type="OrthoDB" id="9972728at2759"/>
<dbReference type="InParanoid" id="A8PRW4"/>
<evidence type="ECO:0000313" key="5">
    <source>
        <dbReference type="EMBL" id="EDP45153.1"/>
    </source>
</evidence>
<reference evidence="5 6" key="1">
    <citation type="journal article" date="2007" name="Proc. Natl. Acad. Sci. U.S.A.">
        <title>Dandruff-associated Malassezia genomes reveal convergent and divergent virulence traits shared with plant and human fungal pathogens.</title>
        <authorList>
            <person name="Xu J."/>
            <person name="Saunders C.W."/>
            <person name="Hu P."/>
            <person name="Grant R.A."/>
            <person name="Boekhout T."/>
            <person name="Kuramae E.E."/>
            <person name="Kronstad J.W."/>
            <person name="Deangelis Y.M."/>
            <person name="Reeder N.L."/>
            <person name="Johnstone K.R."/>
            <person name="Leland M."/>
            <person name="Fieno A.M."/>
            <person name="Begley W.M."/>
            <person name="Sun Y."/>
            <person name="Lacey M.P."/>
            <person name="Chaudhary T."/>
            <person name="Keough T."/>
            <person name="Chu L."/>
            <person name="Sears R."/>
            <person name="Yuan B."/>
            <person name="Dawson T.L.Jr."/>
        </authorList>
    </citation>
    <scope>NUCLEOTIDE SEQUENCE [LARGE SCALE GENOMIC DNA]</scope>
    <source>
        <strain evidence="6">ATCC MYA-4612 / CBS 7966</strain>
    </source>
</reference>
<keyword evidence="6" id="KW-1185">Reference proteome</keyword>
<accession>A8PRW4</accession>
<dbReference type="EMBL" id="AAYY01000001">
    <property type="protein sequence ID" value="EDP45153.1"/>
    <property type="molecule type" value="Genomic_DNA"/>
</dbReference>
<comment type="similarity">
    <text evidence="1">Belongs to the universal ribosomal protein uS7 family.</text>
</comment>
<dbReference type="Proteomes" id="UP000008837">
    <property type="component" value="Unassembled WGS sequence"/>
</dbReference>
<dbReference type="SUPFAM" id="SSF47973">
    <property type="entry name" value="Ribosomal protein S7"/>
    <property type="match status" value="1"/>
</dbReference>
<dbReference type="OMA" id="WILISAR"/>
<dbReference type="VEuPathDB" id="FungiDB:MGL_0142"/>
<dbReference type="CDD" id="cd14868">
    <property type="entry name" value="uS7_Mitochondria_Fungi"/>
    <property type="match status" value="1"/>
</dbReference>
<dbReference type="KEGG" id="mgl:MGL_0142"/>
<dbReference type="InterPro" id="IPR047988">
    <property type="entry name" value="Ribosomal_uS7m_fungi"/>
</dbReference>
<sequence>MSSSVLTSVARNSIRSFGAYYSTQADQKASSTDGARVILPGSTAVSADPLGGSSPTYIYSPKALPPRQDPLLHFFVNLLMRDGKKASAERYIADMLAEMAKLTNADPLPLVYEAVELAKPLLRMQSRKQGGKSLQVPIPLNSRQSTRRALKWIIQASDRRSDRSISRRLAVEVLAILEGNSSVLSRRDEQHKIGTNNRANASVRI</sequence>
<dbReference type="Gene3D" id="1.10.455.10">
    <property type="entry name" value="Ribosomal protein S7 domain"/>
    <property type="match status" value="1"/>
</dbReference>
<dbReference type="InterPro" id="IPR036823">
    <property type="entry name" value="Ribosomal_uS7_dom_sf"/>
</dbReference>
<dbReference type="PANTHER" id="PTHR11205">
    <property type="entry name" value="RIBOSOMAL PROTEIN S7"/>
    <property type="match status" value="1"/>
</dbReference>
<organism evidence="5 6">
    <name type="scientific">Malassezia globosa (strain ATCC MYA-4612 / CBS 7966)</name>
    <name type="common">Dandruff-associated fungus</name>
    <dbReference type="NCBI Taxonomy" id="425265"/>
    <lineage>
        <taxon>Eukaryota</taxon>
        <taxon>Fungi</taxon>
        <taxon>Dikarya</taxon>
        <taxon>Basidiomycota</taxon>
        <taxon>Ustilaginomycotina</taxon>
        <taxon>Malasseziomycetes</taxon>
        <taxon>Malasseziales</taxon>
        <taxon>Malasseziaceae</taxon>
        <taxon>Malassezia</taxon>
    </lineage>
</organism>
<dbReference type="STRING" id="425265.A8PRW4"/>
<evidence type="ECO:0000256" key="2">
    <source>
        <dbReference type="ARBA" id="ARBA00022980"/>
    </source>
</evidence>
<proteinExistence type="inferred from homology"/>
<gene>
    <name evidence="5" type="ORF">MGL_0142</name>
</gene>
<evidence type="ECO:0000256" key="1">
    <source>
        <dbReference type="ARBA" id="ARBA00007151"/>
    </source>
</evidence>
<dbReference type="GO" id="GO:0005840">
    <property type="term" value="C:ribosome"/>
    <property type="evidence" value="ECO:0007669"/>
    <property type="project" value="UniProtKB-KW"/>
</dbReference>
<evidence type="ECO:0000259" key="4">
    <source>
        <dbReference type="Pfam" id="PF00177"/>
    </source>
</evidence>
<dbReference type="Pfam" id="PF00177">
    <property type="entry name" value="Ribosomal_S7"/>
    <property type="match status" value="1"/>
</dbReference>
<name>A8PRW4_MALGO</name>
<dbReference type="GO" id="GO:1990904">
    <property type="term" value="C:ribonucleoprotein complex"/>
    <property type="evidence" value="ECO:0007669"/>
    <property type="project" value="UniProtKB-KW"/>
</dbReference>
<protein>
    <recommendedName>
        <fullName evidence="4">Small ribosomal subunit protein uS7 domain-containing protein</fullName>
    </recommendedName>
</protein>
<dbReference type="RefSeq" id="XP_001732367.1">
    <property type="nucleotide sequence ID" value="XM_001732315.1"/>
</dbReference>
<evidence type="ECO:0000256" key="3">
    <source>
        <dbReference type="ARBA" id="ARBA00023274"/>
    </source>
</evidence>
<dbReference type="GO" id="GO:0006412">
    <property type="term" value="P:translation"/>
    <property type="evidence" value="ECO:0007669"/>
    <property type="project" value="InterPro"/>
</dbReference>
<keyword evidence="2" id="KW-0689">Ribosomal protein</keyword>
<dbReference type="AlphaFoldDB" id="A8PRW4"/>
<feature type="domain" description="Small ribosomal subunit protein uS7" evidence="4">
    <location>
        <begin position="68"/>
        <end position="198"/>
    </location>
</feature>
<dbReference type="InterPro" id="IPR000235">
    <property type="entry name" value="Ribosomal_uS7"/>
</dbReference>
<keyword evidence="3" id="KW-0687">Ribonucleoprotein</keyword>
<comment type="caution">
    <text evidence="5">The sequence shown here is derived from an EMBL/GenBank/DDBJ whole genome shotgun (WGS) entry which is preliminary data.</text>
</comment>
<dbReference type="FunCoup" id="A8PRW4">
    <property type="interactions" value="128"/>
</dbReference>
<dbReference type="GeneID" id="5856673"/>
<evidence type="ECO:0000313" key="6">
    <source>
        <dbReference type="Proteomes" id="UP000008837"/>
    </source>
</evidence>